<dbReference type="AlphaFoldDB" id="A0A1Z1GDA5"/>
<keyword evidence="2" id="KW-0496">Mitochondrion</keyword>
<feature type="transmembrane region" description="Helical" evidence="1">
    <location>
        <begin position="59"/>
        <end position="80"/>
    </location>
</feature>
<feature type="transmembrane region" description="Helical" evidence="1">
    <location>
        <begin position="112"/>
        <end position="139"/>
    </location>
</feature>
<gene>
    <name evidence="2" type="primary">ND2</name>
</gene>
<keyword evidence="1" id="KW-0812">Transmembrane</keyword>
<feature type="transmembrane region" description="Helical" evidence="1">
    <location>
        <begin position="86"/>
        <end position="105"/>
    </location>
</feature>
<keyword evidence="1" id="KW-0472">Membrane</keyword>
<accession>A0A1Z1GDA5</accession>
<feature type="transmembrane region" description="Helical" evidence="1">
    <location>
        <begin position="230"/>
        <end position="251"/>
    </location>
</feature>
<feature type="transmembrane region" description="Helical" evidence="1">
    <location>
        <begin position="197"/>
        <end position="218"/>
    </location>
</feature>
<feature type="transmembrane region" description="Helical" evidence="1">
    <location>
        <begin position="159"/>
        <end position="185"/>
    </location>
</feature>
<geneLocation type="mitochondrion" evidence="2"/>
<protein>
    <submittedName>
        <fullName evidence="2">NADH dehydrogenase subunit 2</fullName>
    </submittedName>
</protein>
<feature type="transmembrane region" description="Helical" evidence="1">
    <location>
        <begin position="6"/>
        <end position="39"/>
    </location>
</feature>
<reference evidence="2" key="1">
    <citation type="submission" date="2017-01" db="EMBL/GenBank/DDBJ databases">
        <title>Mitochondrial genomes for Caenorhabditis species.</title>
        <authorList>
            <person name="Li R."/>
            <person name="Ren X."/>
            <person name="Bi Y."/>
            <person name="Zhao Z."/>
        </authorList>
    </citation>
    <scope>NUCLEOTIDE SEQUENCE</scope>
</reference>
<dbReference type="GeneID" id="33352257"/>
<name>A0A1Z1GDA5_9PELO</name>
<organism evidence="2">
    <name type="scientific">Caenorhabditis plicata</name>
    <dbReference type="NCBI Taxonomy" id="281681"/>
    <lineage>
        <taxon>Eukaryota</taxon>
        <taxon>Metazoa</taxon>
        <taxon>Ecdysozoa</taxon>
        <taxon>Nematoda</taxon>
        <taxon>Chromadorea</taxon>
        <taxon>Rhabditida</taxon>
        <taxon>Rhabditina</taxon>
        <taxon>Rhabditomorpha</taxon>
        <taxon>Rhabditoidea</taxon>
        <taxon>Rhabditidae</taxon>
        <taxon>Peloderinae</taxon>
        <taxon>Caenorhabditis</taxon>
    </lineage>
</organism>
<proteinExistence type="predicted"/>
<dbReference type="RefSeq" id="YP_009390997.1">
    <property type="nucleotide sequence ID" value="NC_035245.1"/>
</dbReference>
<dbReference type="EMBL" id="KY552901">
    <property type="protein sequence ID" value="ARV88250.1"/>
    <property type="molecule type" value="Genomic_DNA"/>
</dbReference>
<dbReference type="CTD" id="4536"/>
<sequence>MLFFLVFLTFCLTFISLVTSNIIIWWSVFLLMTICFILLNKSNKSYTSIFNYFIIQETLGLLFLLFSSGLLQFFIILMKIGVAPLHFWIFNVTNNVFNYGLMWFLTFQKLPFLVILLQLFWLSSTYLLILGLLVCNLQMFSTKGYKNLLILSSTESFNWVVLGLFFSFFNSLYLFFYYFILMIVLIPKFSKKMNNFINWETTLVFLNMPFSVTFFVKIFSLSEILKLDSFFVLFILFSMFLSGLSFSFWLINLSTKFNQGIFNNSKFFYFSLVPLSILSII</sequence>
<keyword evidence="1" id="KW-1133">Transmembrane helix</keyword>
<evidence type="ECO:0000313" key="2">
    <source>
        <dbReference type="EMBL" id="ARV88250.1"/>
    </source>
</evidence>
<evidence type="ECO:0000256" key="1">
    <source>
        <dbReference type="SAM" id="Phobius"/>
    </source>
</evidence>